<dbReference type="RefSeq" id="WP_377377568.1">
    <property type="nucleotide sequence ID" value="NZ_JBHSSW010000009.1"/>
</dbReference>
<keyword evidence="3" id="KW-1185">Reference proteome</keyword>
<proteinExistence type="predicted"/>
<accession>A0ABW1S8H2</accession>
<evidence type="ECO:0000259" key="1">
    <source>
        <dbReference type="Pfam" id="PF00485"/>
    </source>
</evidence>
<name>A0ABW1S8H2_9PROT</name>
<dbReference type="PANTHER" id="PTHR10285">
    <property type="entry name" value="URIDINE KINASE"/>
    <property type="match status" value="1"/>
</dbReference>
<evidence type="ECO:0000313" key="2">
    <source>
        <dbReference type="EMBL" id="MFC6197933.1"/>
    </source>
</evidence>
<evidence type="ECO:0000313" key="3">
    <source>
        <dbReference type="Proteomes" id="UP001596303"/>
    </source>
</evidence>
<gene>
    <name evidence="2" type="primary">udk</name>
    <name evidence="2" type="ORF">ACFQDM_07585</name>
</gene>
<dbReference type="EC" id="2.7.1.48" evidence="2"/>
<comment type="caution">
    <text evidence="2">The sequence shown here is derived from an EMBL/GenBank/DDBJ whole genome shotgun (WGS) entry which is preliminary data.</text>
</comment>
<feature type="domain" description="Phosphoribulokinase/uridine kinase" evidence="1">
    <location>
        <begin position="5"/>
        <end position="196"/>
    </location>
</feature>
<reference evidence="3" key="1">
    <citation type="journal article" date="2019" name="Int. J. Syst. Evol. Microbiol.">
        <title>The Global Catalogue of Microorganisms (GCM) 10K type strain sequencing project: providing services to taxonomists for standard genome sequencing and annotation.</title>
        <authorList>
            <consortium name="The Broad Institute Genomics Platform"/>
            <consortium name="The Broad Institute Genome Sequencing Center for Infectious Disease"/>
            <person name="Wu L."/>
            <person name="Ma J."/>
        </authorList>
    </citation>
    <scope>NUCLEOTIDE SEQUENCE [LARGE SCALE GENOMIC DNA]</scope>
    <source>
        <strain evidence="3">CGMCC-1.15741</strain>
    </source>
</reference>
<dbReference type="Pfam" id="PF00485">
    <property type="entry name" value="PRK"/>
    <property type="match status" value="1"/>
</dbReference>
<dbReference type="InterPro" id="IPR006083">
    <property type="entry name" value="PRK/URK"/>
</dbReference>
<dbReference type="Proteomes" id="UP001596303">
    <property type="component" value="Unassembled WGS sequence"/>
</dbReference>
<sequence length="236" mass="26025">MTPYLIGITGGSGSGKSTLADALKLRLGDEQCTLLEEDHYYKARTDQAEGAETWSLEEVEANVNFDATTSKDMALMTSNIAALKRGETIRQPIYDFATHDRVAGESVTVRPTPVIIVEGIHVLSEPELADLFDLKIYVDTPDDLRLSRRILRDVIPKSEGGRGRSVDRVISQYLKFVRASHHRFTEPAKFICDLVIADEGLPAYGNACPSKAAIDRMVAPVMAQIPKAVIKSIHRD</sequence>
<dbReference type="SUPFAM" id="SSF52540">
    <property type="entry name" value="P-loop containing nucleoside triphosphate hydrolases"/>
    <property type="match status" value="1"/>
</dbReference>
<organism evidence="2 3">
    <name type="scientific">Ponticaulis profundi</name>
    <dbReference type="NCBI Taxonomy" id="2665222"/>
    <lineage>
        <taxon>Bacteria</taxon>
        <taxon>Pseudomonadati</taxon>
        <taxon>Pseudomonadota</taxon>
        <taxon>Alphaproteobacteria</taxon>
        <taxon>Hyphomonadales</taxon>
        <taxon>Hyphomonadaceae</taxon>
        <taxon>Ponticaulis</taxon>
    </lineage>
</organism>
<keyword evidence="2" id="KW-0418">Kinase</keyword>
<dbReference type="NCBIfam" id="NF004018">
    <property type="entry name" value="PRK05480.1"/>
    <property type="match status" value="1"/>
</dbReference>
<keyword evidence="2" id="KW-0808">Transferase</keyword>
<dbReference type="Gene3D" id="3.40.50.300">
    <property type="entry name" value="P-loop containing nucleotide triphosphate hydrolases"/>
    <property type="match status" value="1"/>
</dbReference>
<dbReference type="InterPro" id="IPR027417">
    <property type="entry name" value="P-loop_NTPase"/>
</dbReference>
<protein>
    <submittedName>
        <fullName evidence="2">Uridine kinase</fullName>
        <ecNumber evidence="2">2.7.1.48</ecNumber>
    </submittedName>
</protein>
<dbReference type="PRINTS" id="PR00988">
    <property type="entry name" value="URIDINKINASE"/>
</dbReference>
<dbReference type="EMBL" id="JBHSSW010000009">
    <property type="protein sequence ID" value="MFC6197933.1"/>
    <property type="molecule type" value="Genomic_DNA"/>
</dbReference>
<dbReference type="GO" id="GO:0004849">
    <property type="term" value="F:uridine kinase activity"/>
    <property type="evidence" value="ECO:0007669"/>
    <property type="project" value="UniProtKB-EC"/>
</dbReference>